<evidence type="ECO:0000256" key="2">
    <source>
        <dbReference type="SAM" id="Phobius"/>
    </source>
</evidence>
<keyword evidence="2" id="KW-0472">Membrane</keyword>
<dbReference type="GeneID" id="33559508"/>
<feature type="compositionally biased region" description="Basic and acidic residues" evidence="1">
    <location>
        <begin position="143"/>
        <end position="175"/>
    </location>
</feature>
<proteinExistence type="predicted"/>
<organism evidence="3 4">
    <name type="scientific">Kockovaella imperatae</name>
    <dbReference type="NCBI Taxonomy" id="4999"/>
    <lineage>
        <taxon>Eukaryota</taxon>
        <taxon>Fungi</taxon>
        <taxon>Dikarya</taxon>
        <taxon>Basidiomycota</taxon>
        <taxon>Agaricomycotina</taxon>
        <taxon>Tremellomycetes</taxon>
        <taxon>Tremellales</taxon>
        <taxon>Cuniculitremaceae</taxon>
        <taxon>Kockovaella</taxon>
    </lineage>
</organism>
<feature type="region of interest" description="Disordered" evidence="1">
    <location>
        <begin position="76"/>
        <end position="225"/>
    </location>
</feature>
<keyword evidence="2" id="KW-0812">Transmembrane</keyword>
<gene>
    <name evidence="3" type="ORF">BD324DRAFT_647670</name>
</gene>
<feature type="compositionally biased region" description="Acidic residues" evidence="1">
    <location>
        <begin position="104"/>
        <end position="128"/>
    </location>
</feature>
<dbReference type="InParanoid" id="A0A1Y1USZ9"/>
<dbReference type="Proteomes" id="UP000193218">
    <property type="component" value="Unassembled WGS sequence"/>
</dbReference>
<evidence type="ECO:0000256" key="1">
    <source>
        <dbReference type="SAM" id="MobiDB-lite"/>
    </source>
</evidence>
<evidence type="ECO:0000313" key="4">
    <source>
        <dbReference type="Proteomes" id="UP000193218"/>
    </source>
</evidence>
<name>A0A1Y1USZ9_9TREE</name>
<feature type="compositionally biased region" description="Acidic residues" evidence="1">
    <location>
        <begin position="200"/>
        <end position="213"/>
    </location>
</feature>
<dbReference type="RefSeq" id="XP_021874436.1">
    <property type="nucleotide sequence ID" value="XM_022017699.1"/>
</dbReference>
<protein>
    <submittedName>
        <fullName evidence="3">Uncharacterized protein</fullName>
    </submittedName>
</protein>
<feature type="transmembrane region" description="Helical" evidence="2">
    <location>
        <begin position="44"/>
        <end position="63"/>
    </location>
</feature>
<dbReference type="AlphaFoldDB" id="A0A1Y1USZ9"/>
<keyword evidence="4" id="KW-1185">Reference proteome</keyword>
<keyword evidence="2" id="KW-1133">Transmembrane helix</keyword>
<reference evidence="3 4" key="1">
    <citation type="submission" date="2017-03" db="EMBL/GenBank/DDBJ databases">
        <title>Widespread Adenine N6-methylation of Active Genes in Fungi.</title>
        <authorList>
            <consortium name="DOE Joint Genome Institute"/>
            <person name="Mondo S.J."/>
            <person name="Dannebaum R.O."/>
            <person name="Kuo R.C."/>
            <person name="Louie K.B."/>
            <person name="Bewick A.J."/>
            <person name="Labutti K."/>
            <person name="Haridas S."/>
            <person name="Kuo A."/>
            <person name="Salamov A."/>
            <person name="Ahrendt S.R."/>
            <person name="Lau R."/>
            <person name="Bowen B.P."/>
            <person name="Lipzen A."/>
            <person name="Sullivan W."/>
            <person name="Andreopoulos W.B."/>
            <person name="Clum A."/>
            <person name="Lindquist E."/>
            <person name="Daum C."/>
            <person name="Northen T.R."/>
            <person name="Ramamoorthy G."/>
            <person name="Schmitz R.J."/>
            <person name="Gryganskyi A."/>
            <person name="Culley D."/>
            <person name="Magnuson J."/>
            <person name="James T.Y."/>
            <person name="O'Malley M.A."/>
            <person name="Stajich J.E."/>
            <person name="Spatafora J.W."/>
            <person name="Visel A."/>
            <person name="Grigoriev I.V."/>
        </authorList>
    </citation>
    <scope>NUCLEOTIDE SEQUENCE [LARGE SCALE GENOMIC DNA]</scope>
    <source>
        <strain evidence="3 4">NRRL Y-17943</strain>
    </source>
</reference>
<sequence>MSETPATEAETSTSTSTPDAASSASDQAPSDSSSSMSLTKQQEIGIGIGVFALVLIVFGYLYYKKKLCFKPKTSVWKDDEEHRTGGRVYPRKSKRARANQQEKSDEEEESEIEELESDQDDEDEEKEEAEEKPIKKSSNVRVNDSKRLSRPVTRSERATKALSTIKEKVERDESRLTSSAGTIPKSRPKSTVQKARVRDESDEESEVGGEDVEEKPRPRSKARRN</sequence>
<evidence type="ECO:0000313" key="3">
    <source>
        <dbReference type="EMBL" id="ORX40757.1"/>
    </source>
</evidence>
<comment type="caution">
    <text evidence="3">The sequence shown here is derived from an EMBL/GenBank/DDBJ whole genome shotgun (WGS) entry which is preliminary data.</text>
</comment>
<accession>A0A1Y1USZ9</accession>
<feature type="compositionally biased region" description="Low complexity" evidence="1">
    <location>
        <begin position="1"/>
        <end position="35"/>
    </location>
</feature>
<dbReference type="EMBL" id="NBSH01000001">
    <property type="protein sequence ID" value="ORX40757.1"/>
    <property type="molecule type" value="Genomic_DNA"/>
</dbReference>
<feature type="region of interest" description="Disordered" evidence="1">
    <location>
        <begin position="1"/>
        <end position="40"/>
    </location>
</feature>